<feature type="transmembrane region" description="Helical" evidence="9">
    <location>
        <begin position="7"/>
        <end position="26"/>
    </location>
</feature>
<name>A0AAN9S0Y4_PSOTE</name>
<accession>A0AAN9S0Y4</accession>
<dbReference type="InterPro" id="IPR017088">
    <property type="entry name" value="Wax_synthase_Magnoliopsida"/>
</dbReference>
<evidence type="ECO:0000259" key="10">
    <source>
        <dbReference type="Pfam" id="PF13813"/>
    </source>
</evidence>
<dbReference type="GO" id="GO:0008374">
    <property type="term" value="F:O-acyltransferase activity"/>
    <property type="evidence" value="ECO:0007669"/>
    <property type="project" value="InterPro"/>
</dbReference>
<dbReference type="InterPro" id="IPR032805">
    <property type="entry name" value="Wax_synthase_dom"/>
</dbReference>
<feature type="transmembrane region" description="Helical" evidence="9">
    <location>
        <begin position="232"/>
        <end position="252"/>
    </location>
</feature>
<keyword evidence="5 9" id="KW-1133">Transmembrane helix</keyword>
<evidence type="ECO:0000313" key="11">
    <source>
        <dbReference type="EMBL" id="KAK7387128.1"/>
    </source>
</evidence>
<comment type="similarity">
    <text evidence="2">Belongs to the wax synthase family.</text>
</comment>
<dbReference type="AlphaFoldDB" id="A0AAN9S0Y4"/>
<dbReference type="PIRSF" id="PIRSF037006">
    <property type="entry name" value="Wax_synthase"/>
    <property type="match status" value="1"/>
</dbReference>
<keyword evidence="3" id="KW-0808">Transferase</keyword>
<evidence type="ECO:0000256" key="5">
    <source>
        <dbReference type="ARBA" id="ARBA00022989"/>
    </source>
</evidence>
<feature type="transmembrane region" description="Helical" evidence="9">
    <location>
        <begin position="145"/>
        <end position="167"/>
    </location>
</feature>
<keyword evidence="7 9" id="KW-0472">Membrane</keyword>
<evidence type="ECO:0000256" key="9">
    <source>
        <dbReference type="SAM" id="Phobius"/>
    </source>
</evidence>
<dbReference type="GO" id="GO:0006629">
    <property type="term" value="P:lipid metabolic process"/>
    <property type="evidence" value="ECO:0007669"/>
    <property type="project" value="UniProtKB-KW"/>
</dbReference>
<keyword evidence="8" id="KW-0012">Acyltransferase</keyword>
<feature type="domain" description="Wax synthase" evidence="10">
    <location>
        <begin position="180"/>
        <end position="266"/>
    </location>
</feature>
<keyword evidence="4 9" id="KW-0812">Transmembrane</keyword>
<dbReference type="PANTHER" id="PTHR31595:SF70">
    <property type="entry name" value="LONG-CHAIN-ALCOHOL O-FATTY-ACYLTRANSFERASE 3-RELATED"/>
    <property type="match status" value="1"/>
</dbReference>
<dbReference type="PANTHER" id="PTHR31595">
    <property type="entry name" value="LONG-CHAIN-ALCOHOL O-FATTY-ACYLTRANSFERASE 3-RELATED"/>
    <property type="match status" value="1"/>
</dbReference>
<evidence type="ECO:0000256" key="6">
    <source>
        <dbReference type="ARBA" id="ARBA00023098"/>
    </source>
</evidence>
<feature type="transmembrane region" description="Helical" evidence="9">
    <location>
        <begin position="258"/>
        <end position="277"/>
    </location>
</feature>
<evidence type="ECO:0000256" key="8">
    <source>
        <dbReference type="ARBA" id="ARBA00023315"/>
    </source>
</evidence>
<feature type="transmembrane region" description="Helical" evidence="9">
    <location>
        <begin position="58"/>
        <end position="79"/>
    </location>
</feature>
<protein>
    <recommendedName>
        <fullName evidence="10">Wax synthase domain-containing protein</fullName>
    </recommendedName>
</protein>
<comment type="subcellular location">
    <subcellularLocation>
        <location evidence="1">Membrane</location>
        <topology evidence="1">Multi-pass membrane protein</topology>
    </subcellularLocation>
</comment>
<keyword evidence="12" id="KW-1185">Reference proteome</keyword>
<evidence type="ECO:0000313" key="12">
    <source>
        <dbReference type="Proteomes" id="UP001386955"/>
    </source>
</evidence>
<keyword evidence="6" id="KW-0443">Lipid metabolism</keyword>
<organism evidence="11 12">
    <name type="scientific">Psophocarpus tetragonolobus</name>
    <name type="common">Winged bean</name>
    <name type="synonym">Dolichos tetragonolobus</name>
    <dbReference type="NCBI Taxonomy" id="3891"/>
    <lineage>
        <taxon>Eukaryota</taxon>
        <taxon>Viridiplantae</taxon>
        <taxon>Streptophyta</taxon>
        <taxon>Embryophyta</taxon>
        <taxon>Tracheophyta</taxon>
        <taxon>Spermatophyta</taxon>
        <taxon>Magnoliopsida</taxon>
        <taxon>eudicotyledons</taxon>
        <taxon>Gunneridae</taxon>
        <taxon>Pentapetalae</taxon>
        <taxon>rosids</taxon>
        <taxon>fabids</taxon>
        <taxon>Fabales</taxon>
        <taxon>Fabaceae</taxon>
        <taxon>Papilionoideae</taxon>
        <taxon>50 kb inversion clade</taxon>
        <taxon>NPAAA clade</taxon>
        <taxon>indigoferoid/millettioid clade</taxon>
        <taxon>Phaseoleae</taxon>
        <taxon>Psophocarpus</taxon>
    </lineage>
</organism>
<dbReference type="EMBL" id="JAYMYS010000007">
    <property type="protein sequence ID" value="KAK7387128.1"/>
    <property type="molecule type" value="Genomic_DNA"/>
</dbReference>
<dbReference type="Proteomes" id="UP001386955">
    <property type="component" value="Unassembled WGS sequence"/>
</dbReference>
<evidence type="ECO:0000256" key="2">
    <source>
        <dbReference type="ARBA" id="ARBA00007282"/>
    </source>
</evidence>
<gene>
    <name evidence="11" type="ORF">VNO78_27655</name>
</gene>
<dbReference type="GO" id="GO:0016020">
    <property type="term" value="C:membrane"/>
    <property type="evidence" value="ECO:0007669"/>
    <property type="project" value="UniProtKB-SubCell"/>
</dbReference>
<comment type="caution">
    <text evidence="11">The sequence shown here is derived from an EMBL/GenBank/DDBJ whole genome shotgun (WGS) entry which is preliminary data.</text>
</comment>
<evidence type="ECO:0000256" key="1">
    <source>
        <dbReference type="ARBA" id="ARBA00004141"/>
    </source>
</evidence>
<feature type="transmembrane region" description="Helical" evidence="9">
    <location>
        <begin position="289"/>
        <end position="310"/>
    </location>
</feature>
<evidence type="ECO:0000256" key="3">
    <source>
        <dbReference type="ARBA" id="ARBA00022679"/>
    </source>
</evidence>
<sequence>MSGEIERFIKVWISAIICLCYCYYIAAKIPKGFFRILSLLPILFIFIILPLYLSSPNLVGYTSFFLVWLGTFKLILFSFNQGPLALPLPNILHFISIASLPITLNKHPPTNQKNTTQKPKWLLALKVLILGMAIHASNYKENLQPHFILVLYCCYLYLAIEIMLVLIASTVQTLFGFEIEPLFNEPYLCTSLQDFWGHRWNLVVTRILRPIIYSPIRCMSCGFLGPTCATSVAMFATFLVSGLMHELIYYYLTRVPPTWEVTCFFVLHGVCMIVEVAVKKVALCRGWQLHHAVSGPLVVAFLAVTGWWLFFPQLLRNGVDRKGTEEYGILVDFVVNSRLPYIYASL</sequence>
<feature type="transmembrane region" description="Helical" evidence="9">
    <location>
        <begin position="32"/>
        <end position="53"/>
    </location>
</feature>
<evidence type="ECO:0000256" key="4">
    <source>
        <dbReference type="ARBA" id="ARBA00022692"/>
    </source>
</evidence>
<reference evidence="11 12" key="1">
    <citation type="submission" date="2024-01" db="EMBL/GenBank/DDBJ databases">
        <title>The genomes of 5 underutilized Papilionoideae crops provide insights into root nodulation and disease resistanc.</title>
        <authorList>
            <person name="Jiang F."/>
        </authorList>
    </citation>
    <scope>NUCLEOTIDE SEQUENCE [LARGE SCALE GENOMIC DNA]</scope>
    <source>
        <strain evidence="11">DUOXIRENSHENG_FW03</strain>
        <tissue evidence="11">Leaves</tissue>
    </source>
</reference>
<dbReference type="Pfam" id="PF13813">
    <property type="entry name" value="MBOAT_2"/>
    <property type="match status" value="1"/>
</dbReference>
<dbReference type="InterPro" id="IPR044851">
    <property type="entry name" value="Wax_synthase"/>
</dbReference>
<proteinExistence type="inferred from homology"/>
<feature type="transmembrane region" description="Helical" evidence="9">
    <location>
        <begin position="121"/>
        <end position="139"/>
    </location>
</feature>
<evidence type="ECO:0000256" key="7">
    <source>
        <dbReference type="ARBA" id="ARBA00023136"/>
    </source>
</evidence>